<dbReference type="EMBL" id="DF973935">
    <property type="protein sequence ID" value="GAU42710.1"/>
    <property type="molecule type" value="Genomic_DNA"/>
</dbReference>
<name>A0A2Z6P0F6_TRISU</name>
<dbReference type="PANTHER" id="PTHR47165:SF4">
    <property type="entry name" value="OS03G0429900 PROTEIN"/>
    <property type="match status" value="1"/>
</dbReference>
<sequence>MTLIVVDVNQFANIDEINPDRATWNFRAKNIRLWEVSDFNRTNVPFSIEMVLMDSLGASNVGAYRTTHHPYKLNFQFSSLVQRLSNFQILRSPFAFVPISEVVGGSYDTDFLVDVIGFLTGVGQEREITNQNGTSTKLNVIELEAHGHKLLCTLFGQYVDELNTFIGAGDVNNAVVIVQFAKAKTFQDKIHIQNCMNCSVLIFNPTCPESVNLRASLSDAVQTLSPIPLTQFNGEARVQPIDEFMYNTPRSTCRGDFRTPSYLLALVLKNYDSPPNFNLSKGRGKDRINP</sequence>
<accession>A0A2Z6P0F6</accession>
<organism evidence="1 2">
    <name type="scientific">Trifolium subterraneum</name>
    <name type="common">Subterranean clover</name>
    <dbReference type="NCBI Taxonomy" id="3900"/>
    <lineage>
        <taxon>Eukaryota</taxon>
        <taxon>Viridiplantae</taxon>
        <taxon>Streptophyta</taxon>
        <taxon>Embryophyta</taxon>
        <taxon>Tracheophyta</taxon>
        <taxon>Spermatophyta</taxon>
        <taxon>Magnoliopsida</taxon>
        <taxon>eudicotyledons</taxon>
        <taxon>Gunneridae</taxon>
        <taxon>Pentapetalae</taxon>
        <taxon>rosids</taxon>
        <taxon>fabids</taxon>
        <taxon>Fabales</taxon>
        <taxon>Fabaceae</taxon>
        <taxon>Papilionoideae</taxon>
        <taxon>50 kb inversion clade</taxon>
        <taxon>NPAAA clade</taxon>
        <taxon>Hologalegina</taxon>
        <taxon>IRL clade</taxon>
        <taxon>Trifolieae</taxon>
        <taxon>Trifolium</taxon>
    </lineage>
</organism>
<dbReference type="Gene3D" id="2.40.50.140">
    <property type="entry name" value="Nucleic acid-binding proteins"/>
    <property type="match status" value="1"/>
</dbReference>
<dbReference type="SUPFAM" id="SSF50249">
    <property type="entry name" value="Nucleic acid-binding proteins"/>
    <property type="match status" value="1"/>
</dbReference>
<evidence type="ECO:0000313" key="2">
    <source>
        <dbReference type="Proteomes" id="UP000242715"/>
    </source>
</evidence>
<dbReference type="AlphaFoldDB" id="A0A2Z6P0F6"/>
<reference evidence="2" key="1">
    <citation type="journal article" date="2017" name="Front. Plant Sci.">
        <title>Climate Clever Clovers: New Paradigm to Reduce the Environmental Footprint of Ruminants by Breeding Low Methanogenic Forages Utilizing Haplotype Variation.</title>
        <authorList>
            <person name="Kaur P."/>
            <person name="Appels R."/>
            <person name="Bayer P.E."/>
            <person name="Keeble-Gagnere G."/>
            <person name="Wang J."/>
            <person name="Hirakawa H."/>
            <person name="Shirasawa K."/>
            <person name="Vercoe P."/>
            <person name="Stefanova K."/>
            <person name="Durmic Z."/>
            <person name="Nichols P."/>
            <person name="Revell C."/>
            <person name="Isobe S.N."/>
            <person name="Edwards D."/>
            <person name="Erskine W."/>
        </authorList>
    </citation>
    <scope>NUCLEOTIDE SEQUENCE [LARGE SCALE GENOMIC DNA]</scope>
    <source>
        <strain evidence="2">cv. Daliak</strain>
    </source>
</reference>
<dbReference type="Proteomes" id="UP000242715">
    <property type="component" value="Unassembled WGS sequence"/>
</dbReference>
<evidence type="ECO:0008006" key="3">
    <source>
        <dbReference type="Google" id="ProtNLM"/>
    </source>
</evidence>
<dbReference type="CDD" id="cd04481">
    <property type="entry name" value="RPA1_DBD_B_like"/>
    <property type="match status" value="1"/>
</dbReference>
<evidence type="ECO:0000313" key="1">
    <source>
        <dbReference type="EMBL" id="GAU42710.1"/>
    </source>
</evidence>
<dbReference type="OrthoDB" id="1040769at2759"/>
<dbReference type="InterPro" id="IPR012340">
    <property type="entry name" value="NA-bd_OB-fold"/>
</dbReference>
<gene>
    <name evidence="1" type="ORF">TSUD_382460</name>
</gene>
<proteinExistence type="predicted"/>
<protein>
    <recommendedName>
        <fullName evidence="3">DUF223 domain-containing protein</fullName>
    </recommendedName>
</protein>
<dbReference type="PANTHER" id="PTHR47165">
    <property type="entry name" value="OS03G0429900 PROTEIN"/>
    <property type="match status" value="1"/>
</dbReference>
<keyword evidence="2" id="KW-1185">Reference proteome</keyword>